<dbReference type="PROSITE" id="PS51257">
    <property type="entry name" value="PROKAR_LIPOPROTEIN"/>
    <property type="match status" value="1"/>
</dbReference>
<dbReference type="GO" id="GO:0016158">
    <property type="term" value="F:inositol hexakisphosphate 3-phosphatase activity"/>
    <property type="evidence" value="ECO:0007669"/>
    <property type="project" value="InterPro"/>
</dbReference>
<dbReference type="AlphaFoldDB" id="A0AAU9B0C1"/>
<evidence type="ECO:0000313" key="4">
    <source>
        <dbReference type="Proteomes" id="UP000218824"/>
    </source>
</evidence>
<dbReference type="Gene3D" id="2.120.10.30">
    <property type="entry name" value="TolB, C-terminal domain"/>
    <property type="match status" value="1"/>
</dbReference>
<sequence length="415" mass="44436">MPKFSVLAAGLAAAATVAALVSCATPQAVRNDAGAPAPAIAADAGQREPDQRPAQAGDPLLAQAGIAHETVDEAFLTPATPQDNIDSPAIWRAPNGRLWLLATAKQGDALAIYDGDNGERVGRYGRSGAALGQFRRPNGIAVFGDLAFVVERDNRRVQVLQLSLPPARSAQPGVADRRTPQLRPLAAFGQAELQQPYGLWVRQRAPGTLEAIVTDAYMAGEDAAGEAIVPPLERLGRRLQRYELRVGAGAPQVRNLGAFGDTSADGAIRVPESVWGDPAHDRLLIAEEDLATGTALREYGLDGRYRGRTIGRELFKAQAEGIALWQCADGSGYWIATDQYKDRSLFHVFDRATLQHLGAFAGRSVGNTDGVWLQQVGSVRFPDGVFYAVHDDQAVGAFDWRDVARALGLRSRCEA</sequence>
<feature type="chain" id="PRO_5043560671" description="BPP domain-containing protein" evidence="1">
    <location>
        <begin position="25"/>
        <end position="415"/>
    </location>
</feature>
<dbReference type="Proteomes" id="UP000218824">
    <property type="component" value="Chromosome"/>
</dbReference>
<dbReference type="EMBL" id="AP014940">
    <property type="protein sequence ID" value="BAW00060.1"/>
    <property type="molecule type" value="Genomic_DNA"/>
</dbReference>
<keyword evidence="1" id="KW-0732">Signal</keyword>
<accession>A0AAU9B0C1</accession>
<dbReference type="InterPro" id="IPR003431">
    <property type="entry name" value="B-propeller_Phytase"/>
</dbReference>
<dbReference type="InterPro" id="IPR011042">
    <property type="entry name" value="6-blade_b-propeller_TolB-like"/>
</dbReference>
<dbReference type="RefSeq" id="WP_096381857.1">
    <property type="nucleotide sequence ID" value="NZ_AP014940.1"/>
</dbReference>
<evidence type="ECO:0000256" key="1">
    <source>
        <dbReference type="SAM" id="SignalP"/>
    </source>
</evidence>
<dbReference type="SUPFAM" id="SSF50956">
    <property type="entry name" value="Thermostable phytase (3-phytase)"/>
    <property type="match status" value="1"/>
</dbReference>
<reference evidence="3 4" key="1">
    <citation type="journal article" date="2017" name="DNA Res.">
        <title>Complete genome sequence and expression profile of the commercial lytic enzyme producer Lysobacter enzymogenes M497-1.</title>
        <authorList>
            <person name="Takami H."/>
            <person name="Toyoda A."/>
            <person name="Uchiyama I."/>
            <person name="Itoh T."/>
            <person name="Takaki Y."/>
            <person name="Arai W."/>
            <person name="Nishi S."/>
            <person name="Kawai M."/>
            <person name="Shinya K."/>
            <person name="Ikeda H."/>
        </authorList>
    </citation>
    <scope>NUCLEOTIDE SEQUENCE [LARGE SCALE GENOMIC DNA]</scope>
    <source>
        <strain evidence="3 4">M497-1</strain>
    </source>
</reference>
<dbReference type="KEGG" id="lem:LEN_4572"/>
<dbReference type="PROSITE" id="PS51662">
    <property type="entry name" value="BP_PHYTASE"/>
    <property type="match status" value="1"/>
</dbReference>
<evidence type="ECO:0000259" key="2">
    <source>
        <dbReference type="PROSITE" id="PS51662"/>
    </source>
</evidence>
<dbReference type="GeneID" id="83066348"/>
<name>A0AAU9B0C1_LYSEN</name>
<organism evidence="3 4">
    <name type="scientific">Lysobacter enzymogenes</name>
    <dbReference type="NCBI Taxonomy" id="69"/>
    <lineage>
        <taxon>Bacteria</taxon>
        <taxon>Pseudomonadati</taxon>
        <taxon>Pseudomonadota</taxon>
        <taxon>Gammaproteobacteria</taxon>
        <taxon>Lysobacterales</taxon>
        <taxon>Lysobacteraceae</taxon>
        <taxon>Lysobacter</taxon>
    </lineage>
</organism>
<protein>
    <recommendedName>
        <fullName evidence="2">BPP domain-containing protein</fullName>
    </recommendedName>
</protein>
<feature type="signal peptide" evidence="1">
    <location>
        <begin position="1"/>
        <end position="24"/>
    </location>
</feature>
<feature type="domain" description="BPP" evidence="2">
    <location>
        <begin position="61"/>
        <end position="407"/>
    </location>
</feature>
<proteinExistence type="predicted"/>
<gene>
    <name evidence="3" type="ORF">LEN_4572</name>
</gene>
<evidence type="ECO:0000313" key="3">
    <source>
        <dbReference type="EMBL" id="BAW00060.1"/>
    </source>
</evidence>